<dbReference type="RefSeq" id="XP_037194396.1">
    <property type="nucleotide sequence ID" value="XM_037334309.1"/>
</dbReference>
<dbReference type="GeneID" id="59258001"/>
<feature type="chain" id="PRO_5034808971" evidence="1">
    <location>
        <begin position="23"/>
        <end position="77"/>
    </location>
</feature>
<evidence type="ECO:0000256" key="1">
    <source>
        <dbReference type="SAM" id="SignalP"/>
    </source>
</evidence>
<protein>
    <submittedName>
        <fullName evidence="2">Uncharacterized protein</fullName>
    </submittedName>
</protein>
<comment type="caution">
    <text evidence="2">The sequence shown here is derived from an EMBL/GenBank/DDBJ whole genome shotgun (WGS) entry which is preliminary data.</text>
</comment>
<keyword evidence="3" id="KW-1185">Reference proteome</keyword>
<reference evidence="2 3" key="1">
    <citation type="journal article" date="2020" name="Phytopathology">
        <title>A high-quality genome resource of Botrytis fragariae, a new and rapidly spreading fungal pathogen causing strawberry gray mold in the U.S.A.</title>
        <authorList>
            <person name="Wu Y."/>
            <person name="Saski C.A."/>
            <person name="Schnabel G."/>
            <person name="Xiao S."/>
            <person name="Hu M."/>
        </authorList>
    </citation>
    <scope>NUCLEOTIDE SEQUENCE [LARGE SCALE GENOMIC DNA]</scope>
    <source>
        <strain evidence="2 3">BVB16</strain>
    </source>
</reference>
<dbReference type="AlphaFoldDB" id="A0A8H6AXV5"/>
<accession>A0A8H6AXV5</accession>
<dbReference type="EMBL" id="JABFCT010000006">
    <property type="protein sequence ID" value="KAF5875450.1"/>
    <property type="molecule type" value="Genomic_DNA"/>
</dbReference>
<proteinExistence type="predicted"/>
<keyword evidence="1" id="KW-0732">Signal</keyword>
<feature type="signal peptide" evidence="1">
    <location>
        <begin position="1"/>
        <end position="22"/>
    </location>
</feature>
<dbReference type="Proteomes" id="UP000531561">
    <property type="component" value="Unassembled WGS sequence"/>
</dbReference>
<sequence>MEMLDPLMVLLGSLMTDYVVFGSDQNPVTFCRKQTSESCLTHVLFWIFMGRKLSESESCPHYLLVLGTSDCDLSIPR</sequence>
<organism evidence="2 3">
    <name type="scientific">Botrytis fragariae</name>
    <dbReference type="NCBI Taxonomy" id="1964551"/>
    <lineage>
        <taxon>Eukaryota</taxon>
        <taxon>Fungi</taxon>
        <taxon>Dikarya</taxon>
        <taxon>Ascomycota</taxon>
        <taxon>Pezizomycotina</taxon>
        <taxon>Leotiomycetes</taxon>
        <taxon>Helotiales</taxon>
        <taxon>Sclerotiniaceae</taxon>
        <taxon>Botrytis</taxon>
    </lineage>
</organism>
<gene>
    <name evidence="2" type="ORF">Bfra_003904</name>
</gene>
<evidence type="ECO:0000313" key="2">
    <source>
        <dbReference type="EMBL" id="KAF5875450.1"/>
    </source>
</evidence>
<name>A0A8H6AXV5_9HELO</name>
<evidence type="ECO:0000313" key="3">
    <source>
        <dbReference type="Proteomes" id="UP000531561"/>
    </source>
</evidence>